<dbReference type="InterPro" id="IPR029063">
    <property type="entry name" value="SAM-dependent_MTases_sf"/>
</dbReference>
<dbReference type="EMBL" id="CAMXCT010002205">
    <property type="protein sequence ID" value="CAI3996408.1"/>
    <property type="molecule type" value="Genomic_DNA"/>
</dbReference>
<dbReference type="GO" id="GO:0008168">
    <property type="term" value="F:methyltransferase activity"/>
    <property type="evidence" value="ECO:0007669"/>
    <property type="project" value="UniProtKB-KW"/>
</dbReference>
<dbReference type="Gene3D" id="3.40.50.150">
    <property type="entry name" value="Vaccinia Virus protein VP39"/>
    <property type="match status" value="1"/>
</dbReference>
<evidence type="ECO:0000313" key="7">
    <source>
        <dbReference type="EMBL" id="CAL4783720.1"/>
    </source>
</evidence>
<dbReference type="EMBL" id="CAMXCT030002205">
    <property type="protein sequence ID" value="CAL4783720.1"/>
    <property type="molecule type" value="Genomic_DNA"/>
</dbReference>
<keyword evidence="2 4" id="KW-0808">Transferase</keyword>
<reference evidence="7 8" key="2">
    <citation type="submission" date="2024-05" db="EMBL/GenBank/DDBJ databases">
        <authorList>
            <person name="Chen Y."/>
            <person name="Shah S."/>
            <person name="Dougan E. K."/>
            <person name="Thang M."/>
            <person name="Chan C."/>
        </authorList>
    </citation>
    <scope>NUCLEOTIDE SEQUENCE [LARGE SCALE GENOMIC DNA]</scope>
</reference>
<comment type="caution">
    <text evidence="6">The sequence shown here is derived from an EMBL/GenBank/DDBJ whole genome shotgun (WGS) entry which is preliminary data.</text>
</comment>
<dbReference type="Pfam" id="PF00145">
    <property type="entry name" value="DNA_methylase"/>
    <property type="match status" value="1"/>
</dbReference>
<comment type="similarity">
    <text evidence="4">Belongs to the class I-like SAM-binding methyltransferase superfamily. C5-methyltransferase family.</text>
</comment>
<organism evidence="6">
    <name type="scientific">Cladocopium goreaui</name>
    <dbReference type="NCBI Taxonomy" id="2562237"/>
    <lineage>
        <taxon>Eukaryota</taxon>
        <taxon>Sar</taxon>
        <taxon>Alveolata</taxon>
        <taxon>Dinophyceae</taxon>
        <taxon>Suessiales</taxon>
        <taxon>Symbiodiniaceae</taxon>
        <taxon>Cladocopium</taxon>
    </lineage>
</organism>
<evidence type="ECO:0000256" key="3">
    <source>
        <dbReference type="ARBA" id="ARBA00022691"/>
    </source>
</evidence>
<proteinExistence type="inferred from homology"/>
<accession>A0A9P1G1F8</accession>
<dbReference type="EMBL" id="CAMXCT020002205">
    <property type="protein sequence ID" value="CAL1149783.1"/>
    <property type="molecule type" value="Genomic_DNA"/>
</dbReference>
<name>A0A9P1G1F8_9DINO</name>
<evidence type="ECO:0000256" key="5">
    <source>
        <dbReference type="SAM" id="MobiDB-lite"/>
    </source>
</evidence>
<dbReference type="SUPFAM" id="SSF53335">
    <property type="entry name" value="S-adenosyl-L-methionine-dependent methyltransferases"/>
    <property type="match status" value="1"/>
</dbReference>
<dbReference type="InterPro" id="IPR001525">
    <property type="entry name" value="C5_MeTfrase"/>
</dbReference>
<reference evidence="6" key="1">
    <citation type="submission" date="2022-10" db="EMBL/GenBank/DDBJ databases">
        <authorList>
            <person name="Chen Y."/>
            <person name="Dougan E. K."/>
            <person name="Chan C."/>
            <person name="Rhodes N."/>
            <person name="Thang M."/>
        </authorList>
    </citation>
    <scope>NUCLEOTIDE SEQUENCE</scope>
</reference>
<feature type="active site" evidence="4">
    <location>
        <position position="1573"/>
    </location>
</feature>
<evidence type="ECO:0000256" key="4">
    <source>
        <dbReference type="PROSITE-ProRule" id="PRU01016"/>
    </source>
</evidence>
<dbReference type="PANTHER" id="PTHR46098">
    <property type="entry name" value="TRNA (CYTOSINE(38)-C(5))-METHYLTRANSFERASE"/>
    <property type="match status" value="1"/>
</dbReference>
<evidence type="ECO:0000256" key="1">
    <source>
        <dbReference type="ARBA" id="ARBA00022603"/>
    </source>
</evidence>
<evidence type="ECO:0000313" key="8">
    <source>
        <dbReference type="Proteomes" id="UP001152797"/>
    </source>
</evidence>
<dbReference type="OrthoDB" id="423221at2759"/>
<keyword evidence="3 4" id="KW-0949">S-adenosyl-L-methionine</keyword>
<evidence type="ECO:0000256" key="2">
    <source>
        <dbReference type="ARBA" id="ARBA00022679"/>
    </source>
</evidence>
<evidence type="ECO:0000313" key="6">
    <source>
        <dbReference type="EMBL" id="CAI3996408.1"/>
    </source>
</evidence>
<keyword evidence="1 4" id="KW-0489">Methyltransferase</keyword>
<dbReference type="Proteomes" id="UP001152797">
    <property type="component" value="Unassembled WGS sequence"/>
</dbReference>
<gene>
    <name evidence="6" type="ORF">C1SCF055_LOCUS22891</name>
</gene>
<protein>
    <submittedName>
        <fullName evidence="7">Type II methyltransferase M.NlaX (M.NlaX) (Cytosine-specific methyltransferase NlaX)</fullName>
    </submittedName>
</protein>
<dbReference type="GO" id="GO:0032259">
    <property type="term" value="P:methylation"/>
    <property type="evidence" value="ECO:0007669"/>
    <property type="project" value="UniProtKB-KW"/>
</dbReference>
<dbReference type="PANTHER" id="PTHR46098:SF1">
    <property type="entry name" value="TRNA (CYTOSINE(38)-C(5))-METHYLTRANSFERASE"/>
    <property type="match status" value="1"/>
</dbReference>
<dbReference type="PROSITE" id="PS51679">
    <property type="entry name" value="SAM_MT_C5"/>
    <property type="match status" value="1"/>
</dbReference>
<keyword evidence="8" id="KW-1185">Reference proteome</keyword>
<feature type="region of interest" description="Disordered" evidence="5">
    <location>
        <begin position="505"/>
        <end position="528"/>
    </location>
</feature>
<sequence>MDCFILPSPAPLFAQAAPAEHGDDGPGPDELVVEGRLVPQSETGLVPAAQAAQTAAAQRQRMDIAESVRQAVGSTFGLRMEGLLLGQEEIKHHAVARTHAPAIFNEVYDTSKDFSWAMFGFNTMVLSFFPGADKNNMSMSVGLTLQPSEANIVEEARDLLKLIPPHNSIPKKFSVLAAIVRELLQQFSGAGHCDGGTLLCNIFILPFSMNGAARGYPLIEPEENLAWAGWALPIGTGGNLMPLLLYANDVLSMANKFLDLAQLRTSGTELRNFDAMAGNLRLKSLEESNKDTVNASFFGVHFGHKIEEQECGGVRYALKSKQYLNNEDYALVHNLQPGNAQFFDFGEMPGPTTQSIWVSAEGFFYILSFRPADVQQKKFDSPCWVLQAECLKGDFDDQRWVYRPGTRGPCSILWTGQTEERALVAKKGSSTCVLAMRLQRHLDAKGKPFTVTIAKCSEAPSGLLSGIQQPNVQTDKYCRVTLKNTGDMELAKFAHQMRQVFQPAAAGKGKGKGFEVAPRKGGQGWPQNPQPQPFQPLLFPPFQQFPQFQPAQAAPAPKAMPNPSAGVFPEDEEDDEWQGWRWPASKGAAAAGAASVQLSGTQGVWLQFFRHIFSVKVGIGHRALLNFFKAAFGWTQSELTSEGFLRGASSGLTQMIKIMHWVVKCRRKKILLHAESISVSVDDRADFRIIRYRCSFRSLAEWTEATGASAAPALHLSKDSNLEDWASMEPLVANGLVGVIRNGQNVPENTIAEHDRDKSEKMAESVLAALKDVCMDMDGYVDEDAYQQMCSKVRHYASDQGASAAKCGQLLSQLPQLPNLIWLSADMAHQVRIASKDPLHAQEPFQRQWDRLFSARHALVPDIQYSEVWRSRLIAAQAEVLKSCRTQGADINKILHTFSFAKQRFDSTATPMLKYCCMIRAIALVCAMQAADERGARDVRARAQAALEDMTPASVFRCGLTCDYTMECLTFLRDCFDIDDPDPATTKQSVLAFCARMKTLFIDGFILGDASKVAASQAAPATPTAPATPGAADVASMTATQMVFEQVDFPEPSLGLKIESLSLRIYYGNKIHYLCTKAGVQDIRNIMAEMSEVVSAMTDRVTVDLAGDDIAQCMQIFNVHSWGDRKQQRMLEPLVQTLSKALKLDARVQPDFVTSAKGLLKVVQAADANRLQISNRLAWSWVLCEEWRAHHMPSFHRLRRPADLATLISFYLAVKVNTTTLERNLGQLCEQIRNHSGPISADGHILAAVLGVALDGPQKESELYEAARAAHSSQVQLLPTEFSKACAKLWLSTHGRRFQYKYSKAAKKNITAGKRTGIPRKGTFAFVKHQRKVASKTLCQAAHAAQSTSAAASGQAAVASFVDGLELPLLPANASNASSAALQGTRWSSSATSSLPSTLKQKKHPAQLFQEHTARKQARFCCSSFSIFTYAFADLQDYKDFDLPPTLRTWLDSWGHLLRKDLDEVLKLEAPSFLPSWEGLLPSIPHSATSSSSRPGSAFPLRVGTDCSGVESPVHSLQAMGVPFQHLFSCESAWAPRQMILANTPPDVALLEDVTRTDDEVPSIDLYISGFSCKPFSMLHGGTKLLQEPEANIFFAVLNRIQQLQPPAFVLENVQGISRCMSEVLSLLQKAGYIVAVESLNPVDLGEPVNRPRYYFVGVRADVALLGQDEAQDMYRRVWSNLKQKRSSHARRTSCTSSTAGLAPLFNRILPGDHDLVLAHKATCLEKWQHAQKQGFPDKSTRTKWQQAHADWAAGREFKLAEGNPQLAQLTPDRLLLHLPRERDGWWKLIRTTTDPAKVVADISQSLGRMPCRTDGALPTITPGGHIVLAGAARCLIPAEKLLLHCLPLHRMVIPEGVSDSDLECMGGNMMHLQTVGLAMLLALSLVDWHNPAARAAPAKPAAIAVSAEAAMGVARRKPKAATKWEKKLEMQLKAAALLVCFAKGSCIVRRVDLAETPRGAWNLSKFQWFKPAMKTKSLQIHLLGDIARQLVISV</sequence>
<dbReference type="InterPro" id="IPR050750">
    <property type="entry name" value="C5-MTase"/>
</dbReference>